<keyword evidence="1" id="KW-1133">Transmembrane helix</keyword>
<evidence type="ECO:0000256" key="1">
    <source>
        <dbReference type="SAM" id="Phobius"/>
    </source>
</evidence>
<accession>A0A165FL26</accession>
<evidence type="ECO:0000313" key="3">
    <source>
        <dbReference type="Proteomes" id="UP000077266"/>
    </source>
</evidence>
<feature type="transmembrane region" description="Helical" evidence="1">
    <location>
        <begin position="12"/>
        <end position="29"/>
    </location>
</feature>
<organism evidence="2 3">
    <name type="scientific">Exidia glandulosa HHB12029</name>
    <dbReference type="NCBI Taxonomy" id="1314781"/>
    <lineage>
        <taxon>Eukaryota</taxon>
        <taxon>Fungi</taxon>
        <taxon>Dikarya</taxon>
        <taxon>Basidiomycota</taxon>
        <taxon>Agaricomycotina</taxon>
        <taxon>Agaricomycetes</taxon>
        <taxon>Auriculariales</taxon>
        <taxon>Exidiaceae</taxon>
        <taxon>Exidia</taxon>
    </lineage>
</organism>
<dbReference type="AlphaFoldDB" id="A0A165FL26"/>
<dbReference type="InParanoid" id="A0A165FL26"/>
<keyword evidence="1" id="KW-0812">Transmembrane</keyword>
<gene>
    <name evidence="2" type="ORF">EXIGLDRAFT_721660</name>
</gene>
<evidence type="ECO:0000313" key="2">
    <source>
        <dbReference type="EMBL" id="KZV89171.1"/>
    </source>
</evidence>
<proteinExistence type="predicted"/>
<protein>
    <submittedName>
        <fullName evidence="2">Uncharacterized protein</fullName>
    </submittedName>
</protein>
<feature type="non-terminal residue" evidence="2">
    <location>
        <position position="67"/>
    </location>
</feature>
<keyword evidence="3" id="KW-1185">Reference proteome</keyword>
<sequence>MACSMSPQPATFFGYLVMPVISVVIPEALRDSVLSCAVGKVFALFSLLSFCSTRSALAGVVTDTATY</sequence>
<dbReference type="Proteomes" id="UP000077266">
    <property type="component" value="Unassembled WGS sequence"/>
</dbReference>
<reference evidence="2 3" key="1">
    <citation type="journal article" date="2016" name="Mol. Biol. Evol.">
        <title>Comparative Genomics of Early-Diverging Mushroom-Forming Fungi Provides Insights into the Origins of Lignocellulose Decay Capabilities.</title>
        <authorList>
            <person name="Nagy L.G."/>
            <person name="Riley R."/>
            <person name="Tritt A."/>
            <person name="Adam C."/>
            <person name="Daum C."/>
            <person name="Floudas D."/>
            <person name="Sun H."/>
            <person name="Yadav J.S."/>
            <person name="Pangilinan J."/>
            <person name="Larsson K.H."/>
            <person name="Matsuura K."/>
            <person name="Barry K."/>
            <person name="Labutti K."/>
            <person name="Kuo R."/>
            <person name="Ohm R.A."/>
            <person name="Bhattacharya S.S."/>
            <person name="Shirouzu T."/>
            <person name="Yoshinaga Y."/>
            <person name="Martin F.M."/>
            <person name="Grigoriev I.V."/>
            <person name="Hibbett D.S."/>
        </authorList>
    </citation>
    <scope>NUCLEOTIDE SEQUENCE [LARGE SCALE GENOMIC DNA]</scope>
    <source>
        <strain evidence="2 3">HHB12029</strain>
    </source>
</reference>
<dbReference type="EMBL" id="KV426080">
    <property type="protein sequence ID" value="KZV89171.1"/>
    <property type="molecule type" value="Genomic_DNA"/>
</dbReference>
<keyword evidence="1" id="KW-0472">Membrane</keyword>
<name>A0A165FL26_EXIGL</name>
<feature type="transmembrane region" description="Helical" evidence="1">
    <location>
        <begin position="41"/>
        <end position="61"/>
    </location>
</feature>